<dbReference type="CDD" id="cd08422">
    <property type="entry name" value="PBP2_CrgA_like"/>
    <property type="match status" value="1"/>
</dbReference>
<evidence type="ECO:0000313" key="6">
    <source>
        <dbReference type="EMBL" id="NHN83837.1"/>
    </source>
</evidence>
<dbReference type="Gene3D" id="3.40.190.290">
    <property type="match status" value="1"/>
</dbReference>
<evidence type="ECO:0000256" key="4">
    <source>
        <dbReference type="ARBA" id="ARBA00023163"/>
    </source>
</evidence>
<dbReference type="PANTHER" id="PTHR30537">
    <property type="entry name" value="HTH-TYPE TRANSCRIPTIONAL REGULATOR"/>
    <property type="match status" value="1"/>
</dbReference>
<dbReference type="InterPro" id="IPR036388">
    <property type="entry name" value="WH-like_DNA-bd_sf"/>
</dbReference>
<accession>A0ABX0JKS3</accession>
<dbReference type="RefSeq" id="WP_173582260.1">
    <property type="nucleotide sequence ID" value="NZ_WOTB01000004.1"/>
</dbReference>
<keyword evidence="7" id="KW-1185">Reference proteome</keyword>
<dbReference type="InterPro" id="IPR000847">
    <property type="entry name" value="LysR_HTH_N"/>
</dbReference>
<gene>
    <name evidence="6" type="ORF">GOB93_04160</name>
</gene>
<dbReference type="Pfam" id="PF03466">
    <property type="entry name" value="LysR_substrate"/>
    <property type="match status" value="1"/>
</dbReference>
<organism evidence="6 7">
    <name type="scientific">Acetobacter musti</name>
    <dbReference type="NCBI Taxonomy" id="864732"/>
    <lineage>
        <taxon>Bacteria</taxon>
        <taxon>Pseudomonadati</taxon>
        <taxon>Pseudomonadota</taxon>
        <taxon>Alphaproteobacteria</taxon>
        <taxon>Acetobacterales</taxon>
        <taxon>Acetobacteraceae</taxon>
        <taxon>Acetobacter</taxon>
    </lineage>
</organism>
<comment type="caution">
    <text evidence="6">The sequence shown here is derived from an EMBL/GenBank/DDBJ whole genome shotgun (WGS) entry which is preliminary data.</text>
</comment>
<dbReference type="Proteomes" id="UP000635278">
    <property type="component" value="Unassembled WGS sequence"/>
</dbReference>
<reference evidence="6 7" key="1">
    <citation type="journal article" date="2020" name="Int. J. Syst. Evol. Microbiol.">
        <title>Novel acetic acid bacteria from cider fermentations: Acetobacter conturbans sp. nov. and Acetobacter fallax sp. nov.</title>
        <authorList>
            <person name="Sombolestani A.S."/>
            <person name="Cleenwerck I."/>
            <person name="Cnockaert M."/>
            <person name="Borremans W."/>
            <person name="Wieme A.D."/>
            <person name="De Vuyst L."/>
            <person name="Vandamme P."/>
        </authorList>
    </citation>
    <scope>NUCLEOTIDE SEQUENCE [LARGE SCALE GENOMIC DNA]</scope>
    <source>
        <strain evidence="6 7">LMG 30640</strain>
    </source>
</reference>
<dbReference type="InterPro" id="IPR036390">
    <property type="entry name" value="WH_DNA-bd_sf"/>
</dbReference>
<evidence type="ECO:0000256" key="2">
    <source>
        <dbReference type="ARBA" id="ARBA00023015"/>
    </source>
</evidence>
<sequence>MDRFAALSAFVAVVDHGGFAPAARKLGLAPSSLTRQLNALEESLGTLLMNRSTRSVTLTEAGQQYYEDCRRILDDLNTADRSVSELSGPPSGHLRVSMPVAFGRLHVAPALPAYFQQCPQMRLDIQLTDTPVNLVEDRIDIAIRLGPLNTPSLIARKLAPHRRIICASPDYIGQHGVPLVPSDLSTHQCLLFDYLTSDNSWTLSRDGKRQKVPVSGHLRANGSEVLREAAIGGAGLLLMPTWLVGPDIAAGRLVPVLKEWSPSPNAEEGAISAVYLANRRGSKKVASFLDFLIDHFGMPPYWDRFACNGPDVASS</sequence>
<keyword evidence="3" id="KW-0238">DNA-binding</keyword>
<dbReference type="EMBL" id="WOTB01000004">
    <property type="protein sequence ID" value="NHN83837.1"/>
    <property type="molecule type" value="Genomic_DNA"/>
</dbReference>
<evidence type="ECO:0000256" key="1">
    <source>
        <dbReference type="ARBA" id="ARBA00009437"/>
    </source>
</evidence>
<feature type="domain" description="HTH lysR-type" evidence="5">
    <location>
        <begin position="1"/>
        <end position="59"/>
    </location>
</feature>
<dbReference type="SUPFAM" id="SSF46785">
    <property type="entry name" value="Winged helix' DNA-binding domain"/>
    <property type="match status" value="1"/>
</dbReference>
<dbReference type="Gene3D" id="1.10.10.10">
    <property type="entry name" value="Winged helix-like DNA-binding domain superfamily/Winged helix DNA-binding domain"/>
    <property type="match status" value="1"/>
</dbReference>
<keyword evidence="4" id="KW-0804">Transcription</keyword>
<evidence type="ECO:0000313" key="7">
    <source>
        <dbReference type="Proteomes" id="UP000635278"/>
    </source>
</evidence>
<name>A0ABX0JKS3_9PROT</name>
<keyword evidence="2" id="KW-0805">Transcription regulation</keyword>
<dbReference type="Pfam" id="PF00126">
    <property type="entry name" value="HTH_1"/>
    <property type="match status" value="1"/>
</dbReference>
<protein>
    <submittedName>
        <fullName evidence="6">LysR family transcriptional regulator</fullName>
    </submittedName>
</protein>
<evidence type="ECO:0000259" key="5">
    <source>
        <dbReference type="PROSITE" id="PS50931"/>
    </source>
</evidence>
<proteinExistence type="inferred from homology"/>
<evidence type="ECO:0000256" key="3">
    <source>
        <dbReference type="ARBA" id="ARBA00023125"/>
    </source>
</evidence>
<dbReference type="PANTHER" id="PTHR30537:SF5">
    <property type="entry name" value="HTH-TYPE TRANSCRIPTIONAL ACTIVATOR TTDR-RELATED"/>
    <property type="match status" value="1"/>
</dbReference>
<dbReference type="SUPFAM" id="SSF53850">
    <property type="entry name" value="Periplasmic binding protein-like II"/>
    <property type="match status" value="1"/>
</dbReference>
<dbReference type="PROSITE" id="PS50931">
    <property type="entry name" value="HTH_LYSR"/>
    <property type="match status" value="1"/>
</dbReference>
<comment type="similarity">
    <text evidence="1">Belongs to the LysR transcriptional regulatory family.</text>
</comment>
<dbReference type="InterPro" id="IPR005119">
    <property type="entry name" value="LysR_subst-bd"/>
</dbReference>
<dbReference type="InterPro" id="IPR058163">
    <property type="entry name" value="LysR-type_TF_proteobact-type"/>
</dbReference>